<organism evidence="2">
    <name type="scientific">Anopheles sinensis</name>
    <name type="common">Mosquito</name>
    <dbReference type="NCBI Taxonomy" id="74873"/>
    <lineage>
        <taxon>Eukaryota</taxon>
        <taxon>Metazoa</taxon>
        <taxon>Ecdysozoa</taxon>
        <taxon>Arthropoda</taxon>
        <taxon>Hexapoda</taxon>
        <taxon>Insecta</taxon>
        <taxon>Pterygota</taxon>
        <taxon>Neoptera</taxon>
        <taxon>Endopterygota</taxon>
        <taxon>Diptera</taxon>
        <taxon>Nematocera</taxon>
        <taxon>Culicoidea</taxon>
        <taxon>Culicidae</taxon>
        <taxon>Anophelinae</taxon>
        <taxon>Anopheles</taxon>
    </lineage>
</organism>
<evidence type="ECO:0000313" key="2">
    <source>
        <dbReference type="EMBL" id="KFB42053.1"/>
    </source>
</evidence>
<reference evidence="3" key="2">
    <citation type="submission" date="2020-05" db="UniProtKB">
        <authorList>
            <consortium name="EnsemblMetazoa"/>
        </authorList>
    </citation>
    <scope>IDENTIFICATION</scope>
</reference>
<dbReference type="Proteomes" id="UP000030765">
    <property type="component" value="Unassembled WGS sequence"/>
</dbReference>
<feature type="compositionally biased region" description="Low complexity" evidence="1">
    <location>
        <begin position="118"/>
        <end position="143"/>
    </location>
</feature>
<dbReference type="VEuPathDB" id="VectorBase:ASIC009636"/>
<name>A0A084VVQ9_ANOSI</name>
<dbReference type="VEuPathDB" id="VectorBase:ASIS023610"/>
<evidence type="ECO:0000256" key="1">
    <source>
        <dbReference type="SAM" id="MobiDB-lite"/>
    </source>
</evidence>
<sequence length="200" mass="21571">MINRQRFLVNFPNKQENETTEDRNGNVTGYYEHLRNNVITMLEHVKMPSPAAGRGCCGSLDNNNNKRGSSDSDIDGQQLAKRFAGVDSQLGQGRDDVVAGGQTDHFDNYLSKLQSLCSSQHSSAPHTSPTSSSSSSSSSSSGSLYHQPAHHLHLYDVNGPIYANLGPSADQHHARPLYDTMKLPSITGADGFGVALSTPI</sequence>
<protein>
    <submittedName>
        <fullName evidence="2 3">Uncharacterized protein</fullName>
    </submittedName>
</protein>
<reference evidence="2 4" key="1">
    <citation type="journal article" date="2014" name="BMC Genomics">
        <title>Genome sequence of Anopheles sinensis provides insight into genetics basis of mosquito competence for malaria parasites.</title>
        <authorList>
            <person name="Zhou D."/>
            <person name="Zhang D."/>
            <person name="Ding G."/>
            <person name="Shi L."/>
            <person name="Hou Q."/>
            <person name="Ye Y."/>
            <person name="Xu Y."/>
            <person name="Zhou H."/>
            <person name="Xiong C."/>
            <person name="Li S."/>
            <person name="Yu J."/>
            <person name="Hong S."/>
            <person name="Yu X."/>
            <person name="Zou P."/>
            <person name="Chen C."/>
            <person name="Chang X."/>
            <person name="Wang W."/>
            <person name="Lv Y."/>
            <person name="Sun Y."/>
            <person name="Ma L."/>
            <person name="Shen B."/>
            <person name="Zhu C."/>
        </authorList>
    </citation>
    <scope>NUCLEOTIDE SEQUENCE [LARGE SCALE GENOMIC DNA]</scope>
</reference>
<dbReference type="EnsemblMetazoa" id="ASIC009636-RA">
    <property type="protein sequence ID" value="ASIC009636-PA"/>
    <property type="gene ID" value="ASIC009636"/>
</dbReference>
<keyword evidence="4" id="KW-1185">Reference proteome</keyword>
<dbReference type="AlphaFoldDB" id="A0A084VVQ9"/>
<dbReference type="STRING" id="74873.A0A084VVQ9"/>
<gene>
    <name evidence="2" type="ORF">ZHAS_00009636</name>
</gene>
<dbReference type="OrthoDB" id="10069059at2759"/>
<dbReference type="EMBL" id="ATLV01017213">
    <property type="status" value="NOT_ANNOTATED_CDS"/>
    <property type="molecule type" value="Genomic_DNA"/>
</dbReference>
<evidence type="ECO:0000313" key="3">
    <source>
        <dbReference type="EnsemblMetazoa" id="ASIC009636-PA"/>
    </source>
</evidence>
<evidence type="ECO:0000313" key="4">
    <source>
        <dbReference type="Proteomes" id="UP000030765"/>
    </source>
</evidence>
<dbReference type="EMBL" id="KE525157">
    <property type="protein sequence ID" value="KFB42053.1"/>
    <property type="molecule type" value="Genomic_DNA"/>
</dbReference>
<feature type="region of interest" description="Disordered" evidence="1">
    <location>
        <begin position="117"/>
        <end position="145"/>
    </location>
</feature>
<proteinExistence type="predicted"/>
<accession>A0A084VVQ9</accession>